<evidence type="ECO:0000259" key="10">
    <source>
        <dbReference type="SMART" id="SM00642"/>
    </source>
</evidence>
<dbReference type="EMBL" id="CAEZYR010000027">
    <property type="protein sequence ID" value="CAB4738289.1"/>
    <property type="molecule type" value="Genomic_DNA"/>
</dbReference>
<dbReference type="InterPro" id="IPR044143">
    <property type="entry name" value="GlgB_N_E_set_prok"/>
</dbReference>
<protein>
    <recommendedName>
        <fullName evidence="4">1,4-alpha-glucan branching enzyme</fullName>
        <ecNumber evidence="4">2.4.1.18</ecNumber>
    </recommendedName>
</protein>
<dbReference type="FunFam" id="3.20.20.80:FF:000003">
    <property type="entry name" value="1,4-alpha-glucan branching enzyme GlgB"/>
    <property type="match status" value="1"/>
</dbReference>
<proteinExistence type="inferred from homology"/>
<comment type="pathway">
    <text evidence="2">Glycan biosynthesis; glycogen biosynthesis.</text>
</comment>
<dbReference type="GO" id="GO:0005978">
    <property type="term" value="P:glycogen biosynthetic process"/>
    <property type="evidence" value="ECO:0007669"/>
    <property type="project" value="UniProtKB-UniPathway"/>
</dbReference>
<feature type="domain" description="Glycosyl hydrolase family 13 catalytic" evidence="10">
    <location>
        <begin position="148"/>
        <end position="495"/>
    </location>
</feature>
<reference evidence="11" key="1">
    <citation type="submission" date="2020-05" db="EMBL/GenBank/DDBJ databases">
        <authorList>
            <person name="Chiriac C."/>
            <person name="Salcher M."/>
            <person name="Ghai R."/>
            <person name="Kavagutti S V."/>
        </authorList>
    </citation>
    <scope>NUCLEOTIDE SEQUENCE</scope>
</reference>
<dbReference type="NCBIfam" id="NF008967">
    <property type="entry name" value="PRK12313.1"/>
    <property type="match status" value="1"/>
</dbReference>
<organism evidence="11">
    <name type="scientific">freshwater metagenome</name>
    <dbReference type="NCBI Taxonomy" id="449393"/>
    <lineage>
        <taxon>unclassified sequences</taxon>
        <taxon>metagenomes</taxon>
        <taxon>ecological metagenomes</taxon>
    </lineage>
</organism>
<dbReference type="InterPro" id="IPR006047">
    <property type="entry name" value="GH13_cat_dom"/>
</dbReference>
<dbReference type="GO" id="GO:0004553">
    <property type="term" value="F:hydrolase activity, hydrolyzing O-glycosyl compounds"/>
    <property type="evidence" value="ECO:0007669"/>
    <property type="project" value="InterPro"/>
</dbReference>
<dbReference type="Gene3D" id="2.60.40.10">
    <property type="entry name" value="Immunoglobulins"/>
    <property type="match status" value="1"/>
</dbReference>
<dbReference type="SUPFAM" id="SSF51445">
    <property type="entry name" value="(Trans)glycosidases"/>
    <property type="match status" value="1"/>
</dbReference>
<dbReference type="FunFam" id="2.60.40.1180:FF:000002">
    <property type="entry name" value="1,4-alpha-glucan branching enzyme GlgB"/>
    <property type="match status" value="1"/>
</dbReference>
<dbReference type="GO" id="GO:0003844">
    <property type="term" value="F:1,4-alpha-glucan branching enzyme activity"/>
    <property type="evidence" value="ECO:0007669"/>
    <property type="project" value="UniProtKB-EC"/>
</dbReference>
<dbReference type="AlphaFoldDB" id="A0A6J6SVV2"/>
<comment type="similarity">
    <text evidence="3">Belongs to the glycosyl hydrolase 13 family. GlgB subfamily.</text>
</comment>
<dbReference type="GO" id="GO:0005829">
    <property type="term" value="C:cytosol"/>
    <property type="evidence" value="ECO:0007669"/>
    <property type="project" value="TreeGrafter"/>
</dbReference>
<dbReference type="CDD" id="cd02855">
    <property type="entry name" value="E_set_GBE_prok_N"/>
    <property type="match status" value="1"/>
</dbReference>
<gene>
    <name evidence="11" type="ORF">UFOPK2754_00981</name>
</gene>
<dbReference type="InterPro" id="IPR006048">
    <property type="entry name" value="A-amylase/branching_C"/>
</dbReference>
<dbReference type="EC" id="2.4.1.18" evidence="4"/>
<dbReference type="NCBIfam" id="NF003811">
    <property type="entry name" value="PRK05402.1"/>
    <property type="match status" value="1"/>
</dbReference>
<evidence type="ECO:0000256" key="7">
    <source>
        <dbReference type="ARBA" id="ARBA00022679"/>
    </source>
</evidence>
<keyword evidence="5" id="KW-0321">Glycogen metabolism</keyword>
<dbReference type="HAMAP" id="MF_00685">
    <property type="entry name" value="GlgB"/>
    <property type="match status" value="1"/>
</dbReference>
<dbReference type="SUPFAM" id="SSF51011">
    <property type="entry name" value="Glycosyl hydrolase domain"/>
    <property type="match status" value="1"/>
</dbReference>
<dbReference type="CDD" id="cd11322">
    <property type="entry name" value="AmyAc_Glg_BE"/>
    <property type="match status" value="1"/>
</dbReference>
<dbReference type="PIRSF" id="PIRSF000463">
    <property type="entry name" value="GlgB"/>
    <property type="match status" value="1"/>
</dbReference>
<dbReference type="InterPro" id="IPR013783">
    <property type="entry name" value="Ig-like_fold"/>
</dbReference>
<evidence type="ECO:0000256" key="2">
    <source>
        <dbReference type="ARBA" id="ARBA00004964"/>
    </source>
</evidence>
<keyword evidence="6" id="KW-0328">Glycosyltransferase</keyword>
<dbReference type="InterPro" id="IPR017853">
    <property type="entry name" value="GH"/>
</dbReference>
<dbReference type="SUPFAM" id="SSF81296">
    <property type="entry name" value="E set domains"/>
    <property type="match status" value="1"/>
</dbReference>
<dbReference type="Gene3D" id="3.20.20.80">
    <property type="entry name" value="Glycosidases"/>
    <property type="match status" value="1"/>
</dbReference>
<evidence type="ECO:0000256" key="8">
    <source>
        <dbReference type="ARBA" id="ARBA00023056"/>
    </source>
</evidence>
<dbReference type="Pfam" id="PF02922">
    <property type="entry name" value="CBM_48"/>
    <property type="match status" value="1"/>
</dbReference>
<evidence type="ECO:0000256" key="9">
    <source>
        <dbReference type="ARBA" id="ARBA00023277"/>
    </source>
</evidence>
<dbReference type="SMART" id="SM00642">
    <property type="entry name" value="Aamy"/>
    <property type="match status" value="1"/>
</dbReference>
<dbReference type="Pfam" id="PF00128">
    <property type="entry name" value="Alpha-amylase"/>
    <property type="match status" value="1"/>
</dbReference>
<dbReference type="InterPro" id="IPR004193">
    <property type="entry name" value="Glyco_hydro_13_N"/>
</dbReference>
<evidence type="ECO:0000256" key="1">
    <source>
        <dbReference type="ARBA" id="ARBA00000826"/>
    </source>
</evidence>
<dbReference type="PANTHER" id="PTHR43651">
    <property type="entry name" value="1,4-ALPHA-GLUCAN-BRANCHING ENZYME"/>
    <property type="match status" value="1"/>
</dbReference>
<evidence type="ECO:0000256" key="6">
    <source>
        <dbReference type="ARBA" id="ARBA00022676"/>
    </source>
</evidence>
<evidence type="ECO:0000313" key="11">
    <source>
        <dbReference type="EMBL" id="CAB4738289.1"/>
    </source>
</evidence>
<dbReference type="InterPro" id="IPR013780">
    <property type="entry name" value="Glyco_hydro_b"/>
</dbReference>
<keyword evidence="7" id="KW-0808">Transferase</keyword>
<dbReference type="UniPathway" id="UPA00164"/>
<dbReference type="InterPro" id="IPR006407">
    <property type="entry name" value="GlgB"/>
</dbReference>
<keyword evidence="8" id="KW-0320">Glycogen biosynthesis</keyword>
<dbReference type="InterPro" id="IPR014756">
    <property type="entry name" value="Ig_E-set"/>
</dbReference>
<name>A0A6J6SVV2_9ZZZZ</name>
<dbReference type="Pfam" id="PF02806">
    <property type="entry name" value="Alpha-amylase_C"/>
    <property type="match status" value="1"/>
</dbReference>
<evidence type="ECO:0000256" key="4">
    <source>
        <dbReference type="ARBA" id="ARBA00012541"/>
    </source>
</evidence>
<evidence type="ECO:0000256" key="3">
    <source>
        <dbReference type="ARBA" id="ARBA00009000"/>
    </source>
</evidence>
<evidence type="ECO:0000256" key="5">
    <source>
        <dbReference type="ARBA" id="ARBA00022600"/>
    </source>
</evidence>
<dbReference type="PANTHER" id="PTHR43651:SF3">
    <property type="entry name" value="1,4-ALPHA-GLUCAN-BRANCHING ENZYME"/>
    <property type="match status" value="1"/>
</dbReference>
<dbReference type="InterPro" id="IPR037439">
    <property type="entry name" value="Branching_enzy"/>
</dbReference>
<dbReference type="GO" id="GO:0043169">
    <property type="term" value="F:cation binding"/>
    <property type="evidence" value="ECO:0007669"/>
    <property type="project" value="InterPro"/>
</dbReference>
<sequence length="626" mass="71127">MFLMVRDLTASDRWTFNEGTHHRLYEVLGAHVAADHTAFRVWAPNARHVSVIGDFNDWNPGTHQMLGDPSGIWQLAVEGVAPGHLYKYAITTGTGDVRNKTDPFGFAFEQPPRTASVVTDLSYAWDDATWMRTRAERNSMHAPISVYEVHLGSWSRRVQHDYVALGHALADHVEKCGFTHVELMPIMEHPFFGSWGYQTTGYFAATSRYGSPQGLMGLIDRLHQRGIGVLLDWVPSHFPSDEFALAEFDGTHLYEHADPRLGFHPDWNSLIFDYDRHEVRSFLLSSAHFWLDRFHADGVRVDAVASMLYRDYSRKSGEWIPNEHGGRENLGAIAFLQELNRSIYDEFPDVHTYAEESTTWPMVSRPTDIGGLGFGFKWDMGWMHDTLRYLARDPIYRAHHHGELAFRSAYAFSENFILPLSHDEVVHGKGSLYSKQWGDDWQKRAGLRLLYGYQYALPGKKLLFMGAEFGGADEWNHESELPWDDADDPRVAGLRLFVHDLNMLYRTEPAMHDLDVEPRGFAWIEPNDGRFSVLALQRRARSGRPVVAVCNFTPQPRHDYRVGVPVRGGWQELLNSDAIEYGGSGVGNLGRVVADDVPWHGHDHSMPLSLPPLSVVFLAPIPRRAP</sequence>
<dbReference type="Gene3D" id="2.60.40.1180">
    <property type="entry name" value="Golgi alpha-mannosidase II"/>
    <property type="match status" value="1"/>
</dbReference>
<keyword evidence="9" id="KW-0119">Carbohydrate metabolism</keyword>
<accession>A0A6J6SVV2</accession>
<comment type="catalytic activity">
    <reaction evidence="1">
        <text>Transfers a segment of a (1-&gt;4)-alpha-D-glucan chain to a primary hydroxy group in a similar glucan chain.</text>
        <dbReference type="EC" id="2.4.1.18"/>
    </reaction>
</comment>
<dbReference type="NCBIfam" id="TIGR01515">
    <property type="entry name" value="branching_enzym"/>
    <property type="match status" value="1"/>
</dbReference>